<organism evidence="1">
    <name type="scientific">Gordonia sp. MP11Mi</name>
    <dbReference type="NCBI Taxonomy" id="3022769"/>
    <lineage>
        <taxon>Bacteria</taxon>
        <taxon>Bacillati</taxon>
        <taxon>Actinomycetota</taxon>
        <taxon>Actinomycetes</taxon>
        <taxon>Mycobacteriales</taxon>
        <taxon>Gordoniaceae</taxon>
        <taxon>Gordonia</taxon>
    </lineage>
</organism>
<dbReference type="EMBL" id="CP128986">
    <property type="protein sequence ID" value="WOC12337.1"/>
    <property type="molecule type" value="Genomic_DNA"/>
</dbReference>
<name>A0AA97CW78_9ACTN</name>
<sequence length="51" mass="5108">MIAAADLQFEVGAGKITTVTLADIALTQPVADIVLSGIELNVSNAVGPISV</sequence>
<proteinExistence type="predicted"/>
<accession>A0AA97CW78</accession>
<evidence type="ECO:0000313" key="1">
    <source>
        <dbReference type="EMBL" id="WOC12337.1"/>
    </source>
</evidence>
<dbReference type="AlphaFoldDB" id="A0AA97CW78"/>
<dbReference type="Gene3D" id="2.60.40.1650">
    <property type="entry name" value="Porin MspA (Ig-like beta-sandwich domain)"/>
    <property type="match status" value="1"/>
</dbReference>
<protein>
    <submittedName>
        <fullName evidence="1">Uncharacterized protein</fullName>
    </submittedName>
</protein>
<gene>
    <name evidence="1" type="ORF">MP11Mi_14220</name>
</gene>
<reference evidence="1" key="1">
    <citation type="submission" date="2023-06" db="EMBL/GenBank/DDBJ databases">
        <title>Gordonia sp. nov. and Pseudochrobactrum sp. nov., two species isolated from the burying beetle Nicrophorus vespilloides.</title>
        <authorList>
            <person name="Poehlein A."/>
            <person name="Guzman J."/>
            <person name="Daniel R."/>
            <person name="Vilcinskas A."/>
        </authorList>
    </citation>
    <scope>NUCLEOTIDE SEQUENCE</scope>
    <source>
        <strain evidence="1">MP11Mi</strain>
    </source>
</reference>
<dbReference type="RefSeq" id="WP_420041580.1">
    <property type="nucleotide sequence ID" value="NZ_CP128986.1"/>
</dbReference>